<comment type="caution">
    <text evidence="3">The sequence shown here is derived from an EMBL/GenBank/DDBJ whole genome shotgun (WGS) entry which is preliminary data.</text>
</comment>
<keyword evidence="3" id="KW-0328">Glycosyltransferase</keyword>
<evidence type="ECO:0000259" key="1">
    <source>
        <dbReference type="Pfam" id="PF00534"/>
    </source>
</evidence>
<evidence type="ECO:0000313" key="3">
    <source>
        <dbReference type="EMBL" id="MBP0904527.1"/>
    </source>
</evidence>
<dbReference type="RefSeq" id="WP_209655420.1">
    <property type="nucleotide sequence ID" value="NZ_JAGJCB010000011.1"/>
</dbReference>
<dbReference type="SUPFAM" id="SSF53756">
    <property type="entry name" value="UDP-Glycosyltransferase/glycogen phosphorylase"/>
    <property type="match status" value="1"/>
</dbReference>
<evidence type="ECO:0000259" key="2">
    <source>
        <dbReference type="Pfam" id="PF13477"/>
    </source>
</evidence>
<keyword evidence="3" id="KW-0808">Transferase</keyword>
<gene>
    <name evidence="3" type="ORF">J8H85_11870</name>
</gene>
<protein>
    <submittedName>
        <fullName evidence="3">Glycosyltransferase</fullName>
        <ecNumber evidence="3">2.4.-.-</ecNumber>
    </submittedName>
</protein>
<reference evidence="3 4" key="1">
    <citation type="submission" date="2021-04" db="EMBL/GenBank/DDBJ databases">
        <title>Mariniflexile gromovii gen. nov., sp. nov., a gliding bacterium isolated from the sea urchin Strongylocentrotus intermedius.</title>
        <authorList>
            <person name="Ko S."/>
            <person name="Le V."/>
            <person name="Ahn C.-Y."/>
            <person name="Oh H.-M."/>
        </authorList>
    </citation>
    <scope>NUCLEOTIDE SEQUENCE [LARGE SCALE GENOMIC DNA]</scope>
    <source>
        <strain evidence="3 4">KCTC 12570</strain>
    </source>
</reference>
<sequence length="384" mass="44215">MKILMVAIPNHHFFQWVNQLKDSGYEVFWFDVTDGGPKSDKIAWVTQIKGWKLRWDFPFRTTIKKIFPKLYALIQKLNERSVTSVFNKILIDIKPDIVHCFEMQLSGLPILSIMEINMLPFIYSSWGSDVFYYDKLGVSKQQLQRFYNRVNYAITDCKRDYNLMVENSFNSKFLGVFPGNGGLTINQNNIQLISKRNIILIKGYDDGVGKASVVLKAFELLPKSFLEAYKLIVYSADNSVERHINNSSFFSDLDIEIYYRYAFLQNESLLKMMGESCIHIANSISDGMPNVLLEAMGMGAFPIQSNPGNVTEEVITHGKNGYLIHNALDEIEISNLIKEALANETLRKYAQNYNVNFIDQHYNRTILQPKIITLYESVLIESNK</sequence>
<feature type="domain" description="Glycosyl transferase family 1" evidence="1">
    <location>
        <begin position="192"/>
        <end position="353"/>
    </location>
</feature>
<dbReference type="Gene3D" id="3.40.50.2000">
    <property type="entry name" value="Glycogen Phosphorylase B"/>
    <property type="match status" value="2"/>
</dbReference>
<dbReference type="Proteomes" id="UP000670776">
    <property type="component" value="Unassembled WGS sequence"/>
</dbReference>
<dbReference type="EMBL" id="JAGJCB010000011">
    <property type="protein sequence ID" value="MBP0904527.1"/>
    <property type="molecule type" value="Genomic_DNA"/>
</dbReference>
<name>A0ABS4BWX6_9FLAO</name>
<dbReference type="Pfam" id="PF13477">
    <property type="entry name" value="Glyco_trans_4_2"/>
    <property type="match status" value="1"/>
</dbReference>
<keyword evidence="4" id="KW-1185">Reference proteome</keyword>
<dbReference type="Pfam" id="PF00534">
    <property type="entry name" value="Glycos_transf_1"/>
    <property type="match status" value="1"/>
</dbReference>
<dbReference type="GO" id="GO:0016757">
    <property type="term" value="F:glycosyltransferase activity"/>
    <property type="evidence" value="ECO:0007669"/>
    <property type="project" value="UniProtKB-KW"/>
</dbReference>
<feature type="domain" description="Glycosyltransferase subfamily 4-like N-terminal" evidence="2">
    <location>
        <begin position="87"/>
        <end position="152"/>
    </location>
</feature>
<dbReference type="InterPro" id="IPR028098">
    <property type="entry name" value="Glyco_trans_4-like_N"/>
</dbReference>
<organism evidence="3 4">
    <name type="scientific">Mariniflexile gromovii</name>
    <dbReference type="NCBI Taxonomy" id="362523"/>
    <lineage>
        <taxon>Bacteria</taxon>
        <taxon>Pseudomonadati</taxon>
        <taxon>Bacteroidota</taxon>
        <taxon>Flavobacteriia</taxon>
        <taxon>Flavobacteriales</taxon>
        <taxon>Flavobacteriaceae</taxon>
        <taxon>Mariniflexile</taxon>
    </lineage>
</organism>
<accession>A0ABS4BWX6</accession>
<dbReference type="EC" id="2.4.-.-" evidence="3"/>
<evidence type="ECO:0000313" key="4">
    <source>
        <dbReference type="Proteomes" id="UP000670776"/>
    </source>
</evidence>
<dbReference type="PANTHER" id="PTHR12526">
    <property type="entry name" value="GLYCOSYLTRANSFERASE"/>
    <property type="match status" value="1"/>
</dbReference>
<dbReference type="InterPro" id="IPR001296">
    <property type="entry name" value="Glyco_trans_1"/>
</dbReference>
<dbReference type="PANTHER" id="PTHR12526:SF630">
    <property type="entry name" value="GLYCOSYLTRANSFERASE"/>
    <property type="match status" value="1"/>
</dbReference>
<proteinExistence type="predicted"/>